<evidence type="ECO:0000313" key="2">
    <source>
        <dbReference type="EMBL" id="EKS37749.1"/>
    </source>
</evidence>
<gene>
    <name evidence="2" type="ORF">HMPREF9696_01699</name>
</gene>
<keyword evidence="3" id="KW-1185">Reference proteome</keyword>
<keyword evidence="1" id="KW-1133">Transmembrane helix</keyword>
<protein>
    <submittedName>
        <fullName evidence="2">Uncharacterized protein</fullName>
    </submittedName>
</protein>
<name>K8PAI3_9BRAD</name>
<proteinExistence type="predicted"/>
<dbReference type="RefSeq" id="WP_002712565.1">
    <property type="nucleotide sequence ID" value="NZ_KB375281.1"/>
</dbReference>
<sequence>MRLIDDAWAQFKRLWSIRVGLFFGALNGAMLGLAAFVYVIPPTWFLLLNTVGWAILIGARLLKQPGADA</sequence>
<evidence type="ECO:0000256" key="1">
    <source>
        <dbReference type="SAM" id="Phobius"/>
    </source>
</evidence>
<dbReference type="EMBL" id="AGWY01000007">
    <property type="protein sequence ID" value="EKS37749.1"/>
    <property type="molecule type" value="Genomic_DNA"/>
</dbReference>
<keyword evidence="1" id="KW-0472">Membrane</keyword>
<dbReference type="AlphaFoldDB" id="K8PAI3"/>
<reference evidence="2 3" key="1">
    <citation type="submission" date="2012-04" db="EMBL/GenBank/DDBJ databases">
        <title>The Genome Sequence of Afipia clevelandensis ATCC 49720.</title>
        <authorList>
            <consortium name="The Broad Institute Genome Sequencing Platform"/>
            <person name="Earl A."/>
            <person name="Ward D."/>
            <person name="Feldgarden M."/>
            <person name="Gevers D."/>
            <person name="Huys G."/>
            <person name="Walker B."/>
            <person name="Young S.K."/>
            <person name="Zeng Q."/>
            <person name="Gargeya S."/>
            <person name="Fitzgerald M."/>
            <person name="Haas B."/>
            <person name="Abouelleil A."/>
            <person name="Alvarado L."/>
            <person name="Arachchi H.M."/>
            <person name="Berlin A."/>
            <person name="Chapman S.B."/>
            <person name="Goldberg J."/>
            <person name="Griggs A."/>
            <person name="Gujja S."/>
            <person name="Hansen M."/>
            <person name="Howarth C."/>
            <person name="Imamovic A."/>
            <person name="Larimer J."/>
            <person name="McCowen C."/>
            <person name="Montmayeur A."/>
            <person name="Murphy C."/>
            <person name="Neiman D."/>
            <person name="Pearson M."/>
            <person name="Priest M."/>
            <person name="Roberts A."/>
            <person name="Saif S."/>
            <person name="Shea T."/>
            <person name="Sisk P."/>
            <person name="Sykes S."/>
            <person name="Wortman J."/>
            <person name="Nusbaum C."/>
            <person name="Birren B."/>
        </authorList>
    </citation>
    <scope>NUCLEOTIDE SEQUENCE [LARGE SCALE GENOMIC DNA]</scope>
    <source>
        <strain evidence="2 3">ATCC 49720</strain>
    </source>
</reference>
<feature type="transmembrane region" description="Helical" evidence="1">
    <location>
        <begin position="20"/>
        <end position="38"/>
    </location>
</feature>
<dbReference type="HOGENOM" id="CLU_2766667_0_0_5"/>
<keyword evidence="1" id="KW-0812">Transmembrane</keyword>
<accession>K8PAI3</accession>
<organism evidence="2 3">
    <name type="scientific">Afipia clevelandensis ATCC 49720</name>
    <dbReference type="NCBI Taxonomy" id="883079"/>
    <lineage>
        <taxon>Bacteria</taxon>
        <taxon>Pseudomonadati</taxon>
        <taxon>Pseudomonadota</taxon>
        <taxon>Alphaproteobacteria</taxon>
        <taxon>Hyphomicrobiales</taxon>
        <taxon>Nitrobacteraceae</taxon>
        <taxon>Afipia</taxon>
    </lineage>
</organism>
<comment type="caution">
    <text evidence="2">The sequence shown here is derived from an EMBL/GenBank/DDBJ whole genome shotgun (WGS) entry which is preliminary data.</text>
</comment>
<dbReference type="Pfam" id="PF25612">
    <property type="entry name" value="DUF7940"/>
    <property type="match status" value="1"/>
</dbReference>
<evidence type="ECO:0000313" key="3">
    <source>
        <dbReference type="Proteomes" id="UP000001095"/>
    </source>
</evidence>
<dbReference type="InterPro" id="IPR057700">
    <property type="entry name" value="DUF7940"/>
</dbReference>
<dbReference type="Proteomes" id="UP000001095">
    <property type="component" value="Unassembled WGS sequence"/>
</dbReference>
<feature type="transmembrane region" description="Helical" evidence="1">
    <location>
        <begin position="44"/>
        <end position="62"/>
    </location>
</feature>
<dbReference type="PATRIC" id="fig|883079.3.peg.1734"/>